<feature type="transmembrane region" description="Helical" evidence="8">
    <location>
        <begin position="222"/>
        <end position="247"/>
    </location>
</feature>
<proteinExistence type="predicted"/>
<feature type="transmembrane region" description="Helical" evidence="8">
    <location>
        <begin position="188"/>
        <end position="210"/>
    </location>
</feature>
<dbReference type="Proteomes" id="UP000178859">
    <property type="component" value="Unassembled WGS sequence"/>
</dbReference>
<dbReference type="InterPro" id="IPR050297">
    <property type="entry name" value="LipidA_mod_glycosyltrf_83"/>
</dbReference>
<sequence length="472" mass="53621">MIWGILGLGIILRLISLNQSLWLDEAINVMAAKSFSLPGMVTQYAVADFHPPGWFAVLWFWGKLFGYSEISVRLPSVIFGVVTIYITYLLGKKLVSKNLGLLAALLIAINPLHIYYSQEARMYSMAVLAVVVNIFILIKLIHKERVNIAFIVLSNILILLSDYVAYFIFPVELILLILLKEWKLVKKWFVAVIIALVLMSWWIPIFFNQLNVGAVAAENLPAWRFIVGGFDFKTIPLTFVKFIIGRISLADKTLYYALLLPICSLFAYLLLNGIKKSDSFQKKLLLTWIIIPPLIATLISLVVPVYNYFRVLFILPGFIILIAAGILYFKNKARIIFLVTVVLIEFICSLLYLLLPGYQREDWRGLVSYFQSFKPSIIVFESPGILPPFDYYAKGSLNAKGALSDFPAKDKNAVSNLDLLIKGYKEVYLVDYLVQISDPNRFVAGKLVSLGYKETDIKNFNNVGFVYHYVKE</sequence>
<feature type="transmembrane region" description="Helical" evidence="8">
    <location>
        <begin position="308"/>
        <end position="328"/>
    </location>
</feature>
<evidence type="ECO:0000256" key="5">
    <source>
        <dbReference type="ARBA" id="ARBA00022692"/>
    </source>
</evidence>
<feature type="transmembrane region" description="Helical" evidence="8">
    <location>
        <begin position="335"/>
        <end position="355"/>
    </location>
</feature>
<keyword evidence="6 8" id="KW-1133">Transmembrane helix</keyword>
<feature type="transmembrane region" description="Helical" evidence="8">
    <location>
        <begin position="148"/>
        <end position="168"/>
    </location>
</feature>
<dbReference type="GO" id="GO:0009103">
    <property type="term" value="P:lipopolysaccharide biosynthetic process"/>
    <property type="evidence" value="ECO:0007669"/>
    <property type="project" value="UniProtKB-ARBA"/>
</dbReference>
<dbReference type="EMBL" id="MFDT01000007">
    <property type="protein sequence ID" value="OGE65035.1"/>
    <property type="molecule type" value="Genomic_DNA"/>
</dbReference>
<dbReference type="PANTHER" id="PTHR33908:SF11">
    <property type="entry name" value="MEMBRANE PROTEIN"/>
    <property type="match status" value="1"/>
</dbReference>
<evidence type="ECO:0000256" key="7">
    <source>
        <dbReference type="ARBA" id="ARBA00023136"/>
    </source>
</evidence>
<gene>
    <name evidence="10" type="ORF">A3I48_02090</name>
</gene>
<organism evidence="10 11">
    <name type="scientific">Candidatus Daviesbacteria bacterium RIFCSPLOWO2_02_FULL_36_7</name>
    <dbReference type="NCBI Taxonomy" id="1797792"/>
    <lineage>
        <taxon>Bacteria</taxon>
        <taxon>Candidatus Daviesiibacteriota</taxon>
    </lineage>
</organism>
<keyword evidence="2" id="KW-1003">Cell membrane</keyword>
<keyword evidence="5 8" id="KW-0812">Transmembrane</keyword>
<evidence type="ECO:0000256" key="4">
    <source>
        <dbReference type="ARBA" id="ARBA00022679"/>
    </source>
</evidence>
<feature type="transmembrane region" description="Helical" evidence="8">
    <location>
        <begin position="98"/>
        <end position="116"/>
    </location>
</feature>
<keyword evidence="3" id="KW-0328">Glycosyltransferase</keyword>
<evidence type="ECO:0000313" key="11">
    <source>
        <dbReference type="Proteomes" id="UP000178859"/>
    </source>
</evidence>
<comment type="subcellular location">
    <subcellularLocation>
        <location evidence="1">Cell membrane</location>
        <topology evidence="1">Multi-pass membrane protein</topology>
    </subcellularLocation>
</comment>
<keyword evidence="4" id="KW-0808">Transferase</keyword>
<feature type="domain" description="Glycosyltransferase RgtA/B/C/D-like" evidence="9">
    <location>
        <begin position="50"/>
        <end position="201"/>
    </location>
</feature>
<reference evidence="10 11" key="1">
    <citation type="journal article" date="2016" name="Nat. Commun.">
        <title>Thousands of microbial genomes shed light on interconnected biogeochemical processes in an aquifer system.</title>
        <authorList>
            <person name="Anantharaman K."/>
            <person name="Brown C.T."/>
            <person name="Hug L.A."/>
            <person name="Sharon I."/>
            <person name="Castelle C.J."/>
            <person name="Probst A.J."/>
            <person name="Thomas B.C."/>
            <person name="Singh A."/>
            <person name="Wilkins M.J."/>
            <person name="Karaoz U."/>
            <person name="Brodie E.L."/>
            <person name="Williams K.H."/>
            <person name="Hubbard S.S."/>
            <person name="Banfield J.F."/>
        </authorList>
    </citation>
    <scope>NUCLEOTIDE SEQUENCE [LARGE SCALE GENOMIC DNA]</scope>
</reference>
<evidence type="ECO:0000256" key="2">
    <source>
        <dbReference type="ARBA" id="ARBA00022475"/>
    </source>
</evidence>
<feature type="transmembrane region" description="Helical" evidence="8">
    <location>
        <begin position="70"/>
        <end position="91"/>
    </location>
</feature>
<dbReference type="AlphaFoldDB" id="A0A1F5MI48"/>
<evidence type="ECO:0000259" key="9">
    <source>
        <dbReference type="Pfam" id="PF13231"/>
    </source>
</evidence>
<evidence type="ECO:0000256" key="3">
    <source>
        <dbReference type="ARBA" id="ARBA00022676"/>
    </source>
</evidence>
<evidence type="ECO:0000256" key="6">
    <source>
        <dbReference type="ARBA" id="ARBA00022989"/>
    </source>
</evidence>
<dbReference type="InterPro" id="IPR038731">
    <property type="entry name" value="RgtA/B/C-like"/>
</dbReference>
<feature type="transmembrane region" description="Helical" evidence="8">
    <location>
        <begin position="283"/>
        <end position="302"/>
    </location>
</feature>
<feature type="transmembrane region" description="Helical" evidence="8">
    <location>
        <begin position="253"/>
        <end position="271"/>
    </location>
</feature>
<comment type="caution">
    <text evidence="10">The sequence shown here is derived from an EMBL/GenBank/DDBJ whole genome shotgun (WGS) entry which is preliminary data.</text>
</comment>
<protein>
    <recommendedName>
        <fullName evidence="9">Glycosyltransferase RgtA/B/C/D-like domain-containing protein</fullName>
    </recommendedName>
</protein>
<evidence type="ECO:0000256" key="1">
    <source>
        <dbReference type="ARBA" id="ARBA00004651"/>
    </source>
</evidence>
<accession>A0A1F5MI48</accession>
<dbReference type="GO" id="GO:0005886">
    <property type="term" value="C:plasma membrane"/>
    <property type="evidence" value="ECO:0007669"/>
    <property type="project" value="UniProtKB-SubCell"/>
</dbReference>
<feature type="transmembrane region" description="Helical" evidence="8">
    <location>
        <begin position="122"/>
        <end position="141"/>
    </location>
</feature>
<name>A0A1F5MI48_9BACT</name>
<dbReference type="PANTHER" id="PTHR33908">
    <property type="entry name" value="MANNOSYLTRANSFERASE YKCB-RELATED"/>
    <property type="match status" value="1"/>
</dbReference>
<evidence type="ECO:0000313" key="10">
    <source>
        <dbReference type="EMBL" id="OGE65035.1"/>
    </source>
</evidence>
<evidence type="ECO:0000256" key="8">
    <source>
        <dbReference type="SAM" id="Phobius"/>
    </source>
</evidence>
<dbReference type="GO" id="GO:0016763">
    <property type="term" value="F:pentosyltransferase activity"/>
    <property type="evidence" value="ECO:0007669"/>
    <property type="project" value="TreeGrafter"/>
</dbReference>
<keyword evidence="7 8" id="KW-0472">Membrane</keyword>
<dbReference type="Pfam" id="PF13231">
    <property type="entry name" value="PMT_2"/>
    <property type="match status" value="1"/>
</dbReference>